<dbReference type="Gene3D" id="3.40.50.2300">
    <property type="match status" value="1"/>
</dbReference>
<dbReference type="PANTHER" id="PTHR47439:SF1">
    <property type="entry name" value="ACID PHOSPHATASE"/>
    <property type="match status" value="1"/>
</dbReference>
<feature type="domain" description="Phosphotyrosine protein phosphatase I" evidence="4">
    <location>
        <begin position="2"/>
        <end position="151"/>
    </location>
</feature>
<dbReference type="SMART" id="SM00226">
    <property type="entry name" value="LMWPc"/>
    <property type="match status" value="1"/>
</dbReference>
<evidence type="ECO:0000256" key="2">
    <source>
        <dbReference type="ARBA" id="ARBA00022801"/>
    </source>
</evidence>
<dbReference type="InterPro" id="IPR023485">
    <property type="entry name" value="Ptyr_pPase"/>
</dbReference>
<keyword evidence="6" id="KW-1185">Reference proteome</keyword>
<dbReference type="CDD" id="cd16343">
    <property type="entry name" value="LMWPTP"/>
    <property type="match status" value="1"/>
</dbReference>
<evidence type="ECO:0000259" key="4">
    <source>
        <dbReference type="SMART" id="SM00226"/>
    </source>
</evidence>
<organism evidence="5 6">
    <name type="scientific">Viridibacterium curvum</name>
    <dbReference type="NCBI Taxonomy" id="1101404"/>
    <lineage>
        <taxon>Bacteria</taxon>
        <taxon>Pseudomonadati</taxon>
        <taxon>Pseudomonadota</taxon>
        <taxon>Betaproteobacteria</taxon>
        <taxon>Rhodocyclales</taxon>
        <taxon>Rhodocyclaceae</taxon>
        <taxon>Viridibacterium</taxon>
    </lineage>
</organism>
<comment type="caution">
    <text evidence="5">The sequence shown here is derived from an EMBL/GenBank/DDBJ whole genome shotgun (WGS) entry which is preliminary data.</text>
</comment>
<dbReference type="Proteomes" id="UP001500547">
    <property type="component" value="Unassembled WGS sequence"/>
</dbReference>
<feature type="region of interest" description="Disordered" evidence="3">
    <location>
        <begin position="43"/>
        <end position="62"/>
    </location>
</feature>
<dbReference type="InterPro" id="IPR017867">
    <property type="entry name" value="Tyr_phospatase_low_mol_wt"/>
</dbReference>
<dbReference type="PANTHER" id="PTHR47439">
    <property type="entry name" value="LOW MOLECULAR WEIGHT PHOSPHOTYROSINE PROTEIN PHOSPHATASE-RELATED"/>
    <property type="match status" value="1"/>
</dbReference>
<dbReference type="InterPro" id="IPR036196">
    <property type="entry name" value="Ptyr_pPase_sf"/>
</dbReference>
<keyword evidence="2" id="KW-0378">Hydrolase</keyword>
<evidence type="ECO:0000313" key="6">
    <source>
        <dbReference type="Proteomes" id="UP001500547"/>
    </source>
</evidence>
<name>A0ABP9QWB3_9RHOO</name>
<evidence type="ECO:0000256" key="1">
    <source>
        <dbReference type="ARBA" id="ARBA00011063"/>
    </source>
</evidence>
<sequence length="153" mass="17395">MKRILFVCTGNICRSPTADGIARHWAARLGLDRELEFDSAGTHAYHDGEAPDPRAQKSAKKRGYDLSRLRARPVVPQDFERFDLILAMDRGHYVWLKRECPPELHHKIAMFLSFASPASEKDVPDPYYGGPDGFEHVLDLCEDAVQGVLDRFR</sequence>
<protein>
    <submittedName>
        <fullName evidence="5">Low molecular weight protein-tyrosine-phosphatase</fullName>
    </submittedName>
</protein>
<dbReference type="SUPFAM" id="SSF52788">
    <property type="entry name" value="Phosphotyrosine protein phosphatases I"/>
    <property type="match status" value="1"/>
</dbReference>
<evidence type="ECO:0000313" key="5">
    <source>
        <dbReference type="EMBL" id="GAA5168333.1"/>
    </source>
</evidence>
<feature type="compositionally biased region" description="Basic and acidic residues" evidence="3">
    <location>
        <begin position="44"/>
        <end position="55"/>
    </location>
</feature>
<dbReference type="EMBL" id="BAABLD010000010">
    <property type="protein sequence ID" value="GAA5168333.1"/>
    <property type="molecule type" value="Genomic_DNA"/>
</dbReference>
<gene>
    <name evidence="5" type="ORF">GCM10025770_28140</name>
</gene>
<dbReference type="Pfam" id="PF01451">
    <property type="entry name" value="LMWPc"/>
    <property type="match status" value="1"/>
</dbReference>
<dbReference type="InterPro" id="IPR052995">
    <property type="entry name" value="LMW-PTP"/>
</dbReference>
<accession>A0ABP9QWB3</accession>
<reference evidence="6" key="1">
    <citation type="journal article" date="2019" name="Int. J. Syst. Evol. Microbiol.">
        <title>The Global Catalogue of Microorganisms (GCM) 10K type strain sequencing project: providing services to taxonomists for standard genome sequencing and annotation.</title>
        <authorList>
            <consortium name="The Broad Institute Genomics Platform"/>
            <consortium name="The Broad Institute Genome Sequencing Center for Infectious Disease"/>
            <person name="Wu L."/>
            <person name="Ma J."/>
        </authorList>
    </citation>
    <scope>NUCLEOTIDE SEQUENCE [LARGE SCALE GENOMIC DNA]</scope>
    <source>
        <strain evidence="6">JCM 18715</strain>
    </source>
</reference>
<dbReference type="PRINTS" id="PR00719">
    <property type="entry name" value="LMWPTPASE"/>
</dbReference>
<comment type="similarity">
    <text evidence="1">Belongs to the low molecular weight phosphotyrosine protein phosphatase family.</text>
</comment>
<dbReference type="RefSeq" id="WP_345533728.1">
    <property type="nucleotide sequence ID" value="NZ_BAABLD010000010.1"/>
</dbReference>
<proteinExistence type="inferred from homology"/>
<evidence type="ECO:0000256" key="3">
    <source>
        <dbReference type="SAM" id="MobiDB-lite"/>
    </source>
</evidence>